<reference evidence="9" key="3">
    <citation type="submission" date="2019-06" db="EMBL/GenBank/DDBJ databases">
        <authorList>
            <person name="Poynton C."/>
            <person name="Hasenbein S."/>
            <person name="Benoit J.B."/>
            <person name="Sepulveda M.S."/>
            <person name="Poelchau M.F."/>
            <person name="Murali S.C."/>
            <person name="Chen S."/>
            <person name="Glastad K.M."/>
            <person name="Werren J.H."/>
            <person name="Vineis J.H."/>
            <person name="Bowen J.L."/>
            <person name="Friedrich M."/>
            <person name="Jones J."/>
            <person name="Robertson H.M."/>
            <person name="Feyereisen R."/>
            <person name="Mechler-Hickson A."/>
            <person name="Mathers N."/>
            <person name="Lee C.E."/>
            <person name="Colbourne J.K."/>
            <person name="Biales A."/>
            <person name="Johnston J.S."/>
            <person name="Wellborn G.A."/>
            <person name="Rosendale A.J."/>
            <person name="Cridge A.G."/>
            <person name="Munoz-Torres M.C."/>
            <person name="Bain P.A."/>
            <person name="Manny A.R."/>
            <person name="Major K.M."/>
            <person name="Lambert F.N."/>
            <person name="Vulpe C.D."/>
            <person name="Tuck P."/>
            <person name="Blalock B.J."/>
            <person name="Lin Y.-Y."/>
            <person name="Smith M.E."/>
            <person name="Ochoa-Acuna H."/>
            <person name="Chen M.-J.M."/>
            <person name="Childers C.P."/>
            <person name="Qu J."/>
            <person name="Dugan S."/>
            <person name="Lee S.L."/>
            <person name="Chao H."/>
            <person name="Dinh H."/>
            <person name="Han Y."/>
            <person name="Doddapaneni H."/>
            <person name="Worley K.C."/>
            <person name="Muzny D.M."/>
            <person name="Gibbs R.A."/>
            <person name="Richards S."/>
        </authorList>
    </citation>
    <scope>NUCLEOTIDE SEQUENCE</scope>
    <source>
        <strain evidence="9">HAZT.00-mixed</strain>
        <tissue evidence="9">Whole organism</tissue>
    </source>
</reference>
<keyword evidence="4" id="KW-0969">Cilium</keyword>
<dbReference type="Proteomes" id="UP000711488">
    <property type="component" value="Unassembled WGS sequence"/>
</dbReference>
<sequence>MSDEIKFVVRELNKEPYKKNLNIITFDALEPENLLQACFILEFSQLLFKFADFWLIRTFVLNDVFAEIDPKHRLDIRHEDPEDMAVRMLGFLRVLQYRPPDHAMQDFRAGLVAGDKHVVQPILAWLLQRPEELKKRAYLAKFLIKVDIPQEFLGDADISEVYGKYEMLVEQFKEVHRTHEALQNSGYSTAELRKDMTAMEEERDLLTQRIAKSKQRVQSNPGYEQALESARNLRLQKEAQKEIAAQRASLIAANEAARQRLRRIEGQIKDLRKSSIGTTADAIIRRLEEDLNVNDYMVNEKLPRDLKSLEEQVATLTRISHMPAMGQDDIDAINAKIEATVAEINSLNDQRLKEVEEVAGDENKVHGCVHENKRCVVVCMRTRDTTQNSLPQQMGKLSFFRQNAAMIARRKQQTADRLTELRGELNSAYEELKDKQDELQQFSGQEVLRGDEFKRYINDLRGKSSHYKLKKAELSDLKAEYGVLSRTHEILKAREAQMNEQLVTRDNLESVSSQKGDLDQEKGETLEQMSAMVIELNNKIGDRKSRLAPIIKELRPLRQRQQELAVEHAEKKQSYDSVAVGLDSTVGKLERDVNVSRKSTCSLRDNYAVLIIIWNYFSTLYDDIIKKETQYHLLATQKEVMEYRLQQAENEIKLYLSSDAQDKKKACREQLASLIAEKEKQGKQLRELQKNIKDQVADSGKQLMMWQDVIR</sequence>
<feature type="domain" description="IFT81 calponin homology" evidence="8">
    <location>
        <begin position="3"/>
        <end position="37"/>
    </location>
</feature>
<name>A0A6A0H4N9_HYAAZ</name>
<dbReference type="GO" id="GO:0060271">
    <property type="term" value="P:cilium assembly"/>
    <property type="evidence" value="ECO:0007669"/>
    <property type="project" value="InterPro"/>
</dbReference>
<evidence type="ECO:0000259" key="8">
    <source>
        <dbReference type="Pfam" id="PF18383"/>
    </source>
</evidence>
<protein>
    <recommendedName>
        <fullName evidence="8">IFT81 calponin homology domain-containing protein</fullName>
    </recommendedName>
</protein>
<gene>
    <name evidence="9" type="ORF">HAZT_HAZT007344</name>
</gene>
<dbReference type="EMBL" id="JQDR03006852">
    <property type="protein sequence ID" value="KAA0199560.1"/>
    <property type="molecule type" value="Genomic_DNA"/>
</dbReference>
<keyword evidence="5" id="KW-0966">Cell projection</keyword>
<dbReference type="GO" id="GO:0042073">
    <property type="term" value="P:intraciliary transport"/>
    <property type="evidence" value="ECO:0007669"/>
    <property type="project" value="InterPro"/>
</dbReference>
<dbReference type="GO" id="GO:0015631">
    <property type="term" value="F:tubulin binding"/>
    <property type="evidence" value="ECO:0007669"/>
    <property type="project" value="InterPro"/>
</dbReference>
<dbReference type="OrthoDB" id="276029at2759"/>
<evidence type="ECO:0000256" key="6">
    <source>
        <dbReference type="ARBA" id="ARBA00043983"/>
    </source>
</evidence>
<evidence type="ECO:0000256" key="1">
    <source>
        <dbReference type="ARBA" id="ARBA00004138"/>
    </source>
</evidence>
<evidence type="ECO:0000256" key="5">
    <source>
        <dbReference type="ARBA" id="ARBA00023273"/>
    </source>
</evidence>
<dbReference type="Pfam" id="PF18383">
    <property type="entry name" value="IFT81_CH"/>
    <property type="match status" value="2"/>
</dbReference>
<feature type="domain" description="IFT81 calponin homology" evidence="8">
    <location>
        <begin position="60"/>
        <end position="147"/>
    </location>
</feature>
<dbReference type="GO" id="GO:0036064">
    <property type="term" value="C:ciliary basal body"/>
    <property type="evidence" value="ECO:0007669"/>
    <property type="project" value="TreeGrafter"/>
</dbReference>
<organism evidence="9">
    <name type="scientific">Hyalella azteca</name>
    <name type="common">Amphipod</name>
    <dbReference type="NCBI Taxonomy" id="294128"/>
    <lineage>
        <taxon>Eukaryota</taxon>
        <taxon>Metazoa</taxon>
        <taxon>Ecdysozoa</taxon>
        <taxon>Arthropoda</taxon>
        <taxon>Crustacea</taxon>
        <taxon>Multicrustacea</taxon>
        <taxon>Malacostraca</taxon>
        <taxon>Eumalacostraca</taxon>
        <taxon>Peracarida</taxon>
        <taxon>Amphipoda</taxon>
        <taxon>Senticaudata</taxon>
        <taxon>Talitrida</taxon>
        <taxon>Talitroidea</taxon>
        <taxon>Hyalellidae</taxon>
        <taxon>Hyalella</taxon>
    </lineage>
</organism>
<dbReference type="Gene3D" id="1.10.418.70">
    <property type="entry name" value="Intraflagellar transport protein 81, N-terminal domain"/>
    <property type="match status" value="2"/>
</dbReference>
<comment type="similarity">
    <text evidence="6">Belongs to the IFT81 family.</text>
</comment>
<dbReference type="InterPro" id="IPR043016">
    <property type="entry name" value="IFT81_N_sf"/>
</dbReference>
<reference evidence="9" key="1">
    <citation type="submission" date="2014-08" db="EMBL/GenBank/DDBJ databases">
        <authorList>
            <person name="Murali S."/>
            <person name="Richards S."/>
            <person name="Bandaranaike D."/>
            <person name="Bellair M."/>
            <person name="Blankenburg K."/>
            <person name="Chao H."/>
            <person name="Dinh H."/>
            <person name="Doddapaneni H."/>
            <person name="Dugan-Rocha S."/>
            <person name="Elkadiri S."/>
            <person name="Gnanaolivu R."/>
            <person name="Hughes D."/>
            <person name="Lee S."/>
            <person name="Li M."/>
            <person name="Ming W."/>
            <person name="Munidasa M."/>
            <person name="Muniz J."/>
            <person name="Nguyen L."/>
            <person name="Osuji N."/>
            <person name="Pu L.-L."/>
            <person name="Puazo M."/>
            <person name="Skinner E."/>
            <person name="Qu C."/>
            <person name="Quiroz J."/>
            <person name="Raj R."/>
            <person name="Weissenberger G."/>
            <person name="Xin Y."/>
            <person name="Zou X."/>
            <person name="Han Y."/>
            <person name="Worley K."/>
            <person name="Muzny D."/>
            <person name="Gibbs R."/>
        </authorList>
    </citation>
    <scope>NUCLEOTIDE SEQUENCE</scope>
    <source>
        <strain evidence="9">HAZT.00-mixed</strain>
        <tissue evidence="9">Whole organism</tissue>
    </source>
</reference>
<dbReference type="AlphaFoldDB" id="A0A6A0H4N9"/>
<evidence type="ECO:0000313" key="9">
    <source>
        <dbReference type="EMBL" id="KAA0199560.1"/>
    </source>
</evidence>
<reference evidence="9" key="2">
    <citation type="journal article" date="2018" name="Environ. Sci. Technol.">
        <title>The Toxicogenome of Hyalella azteca: A Model for Sediment Ecotoxicology and Evolutionary Toxicology.</title>
        <authorList>
            <person name="Poynton H.C."/>
            <person name="Hasenbein S."/>
            <person name="Benoit J.B."/>
            <person name="Sepulveda M.S."/>
            <person name="Poelchau M.F."/>
            <person name="Hughes D.S.T."/>
            <person name="Murali S.C."/>
            <person name="Chen S."/>
            <person name="Glastad K.M."/>
            <person name="Goodisman M.A.D."/>
            <person name="Werren J.H."/>
            <person name="Vineis J.H."/>
            <person name="Bowen J.L."/>
            <person name="Friedrich M."/>
            <person name="Jones J."/>
            <person name="Robertson H.M."/>
            <person name="Feyereisen R."/>
            <person name="Mechler-Hickson A."/>
            <person name="Mathers N."/>
            <person name="Lee C.E."/>
            <person name="Colbourne J.K."/>
            <person name="Biales A."/>
            <person name="Johnston J.S."/>
            <person name="Wellborn G.A."/>
            <person name="Rosendale A.J."/>
            <person name="Cridge A.G."/>
            <person name="Munoz-Torres M.C."/>
            <person name="Bain P.A."/>
            <person name="Manny A.R."/>
            <person name="Major K.M."/>
            <person name="Lambert F.N."/>
            <person name="Vulpe C.D."/>
            <person name="Tuck P."/>
            <person name="Blalock B.J."/>
            <person name="Lin Y.Y."/>
            <person name="Smith M.E."/>
            <person name="Ochoa-Acuna H."/>
            <person name="Chen M.M."/>
            <person name="Childers C.P."/>
            <person name="Qu J."/>
            <person name="Dugan S."/>
            <person name="Lee S.L."/>
            <person name="Chao H."/>
            <person name="Dinh H."/>
            <person name="Han Y."/>
            <person name="Doddapaneni H."/>
            <person name="Worley K.C."/>
            <person name="Muzny D.M."/>
            <person name="Gibbs R.A."/>
            <person name="Richards S."/>
        </authorList>
    </citation>
    <scope>NUCLEOTIDE SEQUENCE</scope>
    <source>
        <strain evidence="9">HAZT.00-mixed</strain>
        <tissue evidence="9">Whole organism</tissue>
    </source>
</reference>
<dbReference type="InterPro" id="IPR029600">
    <property type="entry name" value="IFT81"/>
</dbReference>
<keyword evidence="3 7" id="KW-0175">Coiled coil</keyword>
<evidence type="ECO:0000256" key="3">
    <source>
        <dbReference type="ARBA" id="ARBA00023054"/>
    </source>
</evidence>
<accession>A0A6A0H4N9</accession>
<feature type="coiled-coil region" evidence="7">
    <location>
        <begin position="631"/>
        <end position="698"/>
    </location>
</feature>
<comment type="subcellular location">
    <subcellularLocation>
        <location evidence="1">Cell projection</location>
        <location evidence="1">Cilium</location>
    </subcellularLocation>
</comment>
<keyword evidence="2" id="KW-0970">Cilium biogenesis/degradation</keyword>
<evidence type="ECO:0000256" key="2">
    <source>
        <dbReference type="ARBA" id="ARBA00022794"/>
    </source>
</evidence>
<evidence type="ECO:0000256" key="7">
    <source>
        <dbReference type="SAM" id="Coils"/>
    </source>
</evidence>
<dbReference type="PANTHER" id="PTHR15614:SF2">
    <property type="entry name" value="INTRAFLAGELLAR TRANSPORT PROTEIN 81 HOMOLOG"/>
    <property type="match status" value="1"/>
</dbReference>
<evidence type="ECO:0000256" key="4">
    <source>
        <dbReference type="ARBA" id="ARBA00023069"/>
    </source>
</evidence>
<dbReference type="PANTHER" id="PTHR15614">
    <property type="entry name" value="INTRAFLAGELLAR TRANSPORT PROTEIN 81 HOMOLOG"/>
    <property type="match status" value="1"/>
</dbReference>
<feature type="coiled-coil region" evidence="7">
    <location>
        <begin position="189"/>
        <end position="274"/>
    </location>
</feature>
<proteinExistence type="inferred from homology"/>
<comment type="caution">
    <text evidence="9">The sequence shown here is derived from an EMBL/GenBank/DDBJ whole genome shotgun (WGS) entry which is preliminary data.</text>
</comment>
<feature type="coiled-coil region" evidence="7">
    <location>
        <begin position="411"/>
        <end position="445"/>
    </location>
</feature>
<dbReference type="InterPro" id="IPR041146">
    <property type="entry name" value="IFT81_CH"/>
</dbReference>
<dbReference type="GO" id="GO:0030992">
    <property type="term" value="C:intraciliary transport particle B"/>
    <property type="evidence" value="ECO:0007669"/>
    <property type="project" value="InterPro"/>
</dbReference>